<dbReference type="InterPro" id="IPR016035">
    <property type="entry name" value="Acyl_Trfase/lysoPLipase"/>
</dbReference>
<comment type="caution">
    <text evidence="2">Lacks conserved residue(s) required for the propagation of feature annotation.</text>
</comment>
<keyword evidence="2" id="KW-0442">Lipid degradation</keyword>
<accession>A0ABT2GRW7</accession>
<evidence type="ECO:0000259" key="3">
    <source>
        <dbReference type="PROSITE" id="PS51635"/>
    </source>
</evidence>
<dbReference type="RefSeq" id="WP_259506123.1">
    <property type="nucleotide sequence ID" value="NZ_JANLCM010000001.1"/>
</dbReference>
<feature type="active site" description="Proton acceptor" evidence="2">
    <location>
        <position position="189"/>
    </location>
</feature>
<organism evidence="4 5">
    <name type="scientific">Herbiconiux aconitum</name>
    <dbReference type="NCBI Taxonomy" id="2970913"/>
    <lineage>
        <taxon>Bacteria</taxon>
        <taxon>Bacillati</taxon>
        <taxon>Actinomycetota</taxon>
        <taxon>Actinomycetes</taxon>
        <taxon>Micrococcales</taxon>
        <taxon>Microbacteriaceae</taxon>
        <taxon>Herbiconiux</taxon>
    </lineage>
</organism>
<dbReference type="PROSITE" id="PS51635">
    <property type="entry name" value="PNPLA"/>
    <property type="match status" value="1"/>
</dbReference>
<sequence length="281" mass="29098">MSESTTTRALVLGGGGITGIGWEVGVLAGLLDEGVDLRNADTVIGTSAGSFVGTNFSSGADWDEIFAAQARAVDHEPTMKTDPAVFQAWQEAFRSGQGDAAKIGAAFGEIARRFPSPVPTEVRKDAVRSRLRADRWPETMRVTITDAVTGEIKLLGPGDGVNIETATAASGAVPGIWPSVVIAKREYVDAGMVSAANASLAAGHDVVVVLAPMPAGYAGIPSAQDDVDRLNETATALLASPDEQSRDAIGSNPYDPTRASAAAAAGRQQGRALAAQIRDIW</sequence>
<keyword evidence="2" id="KW-0378">Hydrolase</keyword>
<keyword evidence="5" id="KW-1185">Reference proteome</keyword>
<protein>
    <submittedName>
        <fullName evidence="4">Patatin-like phospholipase family protein</fullName>
    </submittedName>
</protein>
<name>A0ABT2GRW7_9MICO</name>
<proteinExistence type="predicted"/>
<evidence type="ECO:0000313" key="4">
    <source>
        <dbReference type="EMBL" id="MCS5717679.1"/>
    </source>
</evidence>
<dbReference type="SUPFAM" id="SSF52151">
    <property type="entry name" value="FabD/lysophospholipase-like"/>
    <property type="match status" value="1"/>
</dbReference>
<feature type="short sequence motif" description="GXSXG" evidence="2">
    <location>
        <begin position="45"/>
        <end position="49"/>
    </location>
</feature>
<keyword evidence="1 2" id="KW-0443">Lipid metabolism</keyword>
<evidence type="ECO:0000256" key="2">
    <source>
        <dbReference type="PROSITE-ProRule" id="PRU01161"/>
    </source>
</evidence>
<feature type="domain" description="PNPLA" evidence="3">
    <location>
        <begin position="10"/>
        <end position="203"/>
    </location>
</feature>
<gene>
    <name evidence="4" type="ORF">N1027_05965</name>
</gene>
<dbReference type="EMBL" id="JANLCM010000001">
    <property type="protein sequence ID" value="MCS5717679.1"/>
    <property type="molecule type" value="Genomic_DNA"/>
</dbReference>
<feature type="short sequence motif" description="GXGXXG" evidence="2">
    <location>
        <begin position="14"/>
        <end position="19"/>
    </location>
</feature>
<dbReference type="Proteomes" id="UP001165584">
    <property type="component" value="Unassembled WGS sequence"/>
</dbReference>
<evidence type="ECO:0000313" key="5">
    <source>
        <dbReference type="Proteomes" id="UP001165584"/>
    </source>
</evidence>
<dbReference type="InterPro" id="IPR002641">
    <property type="entry name" value="PNPLA_dom"/>
</dbReference>
<reference evidence="4" key="1">
    <citation type="submission" date="2022-08" db="EMBL/GenBank/DDBJ databases">
        <authorList>
            <person name="Deng Y."/>
            <person name="Han X.-F."/>
            <person name="Zhang Y.-Q."/>
        </authorList>
    </citation>
    <scope>NUCLEOTIDE SEQUENCE</scope>
    <source>
        <strain evidence="4">CPCC 205763</strain>
    </source>
</reference>
<comment type="caution">
    <text evidence="4">The sequence shown here is derived from an EMBL/GenBank/DDBJ whole genome shotgun (WGS) entry which is preliminary data.</text>
</comment>
<evidence type="ECO:0000256" key="1">
    <source>
        <dbReference type="ARBA" id="ARBA00023098"/>
    </source>
</evidence>
<feature type="active site" description="Nucleophile" evidence="2">
    <location>
        <position position="47"/>
    </location>
</feature>
<dbReference type="Gene3D" id="3.40.1090.10">
    <property type="entry name" value="Cytosolic phospholipase A2 catalytic domain"/>
    <property type="match status" value="1"/>
</dbReference>
<dbReference type="Pfam" id="PF01734">
    <property type="entry name" value="Patatin"/>
    <property type="match status" value="1"/>
</dbReference>